<feature type="compositionally biased region" description="Polar residues" evidence="2">
    <location>
        <begin position="477"/>
        <end position="496"/>
    </location>
</feature>
<evidence type="ECO:0000313" key="4">
    <source>
        <dbReference type="EMBL" id="CAF1181245.1"/>
    </source>
</evidence>
<feature type="compositionally biased region" description="Basic and acidic residues" evidence="2">
    <location>
        <begin position="467"/>
        <end position="476"/>
    </location>
</feature>
<evidence type="ECO:0000313" key="6">
    <source>
        <dbReference type="Proteomes" id="UP000663877"/>
    </source>
</evidence>
<name>A0A814CKC7_9BILA</name>
<feature type="region of interest" description="Disordered" evidence="2">
    <location>
        <begin position="278"/>
        <end position="346"/>
    </location>
</feature>
<feature type="compositionally biased region" description="Low complexity" evidence="2">
    <location>
        <begin position="289"/>
        <end position="302"/>
    </location>
</feature>
<feature type="coiled-coil region" evidence="1">
    <location>
        <begin position="359"/>
        <end position="386"/>
    </location>
</feature>
<keyword evidence="5" id="KW-1185">Reference proteome</keyword>
<evidence type="ECO:0000313" key="5">
    <source>
        <dbReference type="Proteomes" id="UP000663832"/>
    </source>
</evidence>
<evidence type="ECO:0000313" key="3">
    <source>
        <dbReference type="EMBL" id="CAF0944512.1"/>
    </source>
</evidence>
<reference evidence="3" key="1">
    <citation type="submission" date="2021-02" db="EMBL/GenBank/DDBJ databases">
        <authorList>
            <person name="Nowell W R."/>
        </authorList>
    </citation>
    <scope>NUCLEOTIDE SEQUENCE</scope>
</reference>
<gene>
    <name evidence="3" type="ORF">BJG266_LOCUS12850</name>
    <name evidence="4" type="ORF">QVE165_LOCUS24693</name>
</gene>
<dbReference type="Proteomes" id="UP000663832">
    <property type="component" value="Unassembled WGS sequence"/>
</dbReference>
<feature type="compositionally biased region" description="Polar residues" evidence="2">
    <location>
        <begin position="202"/>
        <end position="216"/>
    </location>
</feature>
<organism evidence="3 6">
    <name type="scientific">Adineta steineri</name>
    <dbReference type="NCBI Taxonomy" id="433720"/>
    <lineage>
        <taxon>Eukaryota</taxon>
        <taxon>Metazoa</taxon>
        <taxon>Spiralia</taxon>
        <taxon>Gnathifera</taxon>
        <taxon>Rotifera</taxon>
        <taxon>Eurotatoria</taxon>
        <taxon>Bdelloidea</taxon>
        <taxon>Adinetida</taxon>
        <taxon>Adinetidae</taxon>
        <taxon>Adineta</taxon>
    </lineage>
</organism>
<feature type="region of interest" description="Disordered" evidence="2">
    <location>
        <begin position="461"/>
        <end position="500"/>
    </location>
</feature>
<proteinExistence type="predicted"/>
<feature type="region of interest" description="Disordered" evidence="2">
    <location>
        <begin position="202"/>
        <end position="252"/>
    </location>
</feature>
<feature type="compositionally biased region" description="Basic and acidic residues" evidence="2">
    <location>
        <begin position="240"/>
        <end position="252"/>
    </location>
</feature>
<accession>A0A814CKC7</accession>
<evidence type="ECO:0000256" key="2">
    <source>
        <dbReference type="SAM" id="MobiDB-lite"/>
    </source>
</evidence>
<feature type="compositionally biased region" description="Polar residues" evidence="2">
    <location>
        <begin position="12"/>
        <end position="40"/>
    </location>
</feature>
<dbReference type="AlphaFoldDB" id="A0A814CKC7"/>
<sequence length="636" mass="73501">MNYGSNLPAEYPSSSGQSTLHNNDVNTHTVFDNPYPSNQNNHDKKTYQPPSYPQNSRKSIQGNQPIVPLNDVDEYEESIPTASSDARSITTNNTNGPMNKFSNHQQPSNGVDSISQPHPNENVIQTKNKKTSDEIKTKSTFKNQKQPITTRTQPVKDVNKKILTNEFNEDIPLVQSSNTDIWSNDTKKKSVVDEKSTKQTWAVKNDQLQMGQTQSDKTTRSKPFDNKSIGNKTKPIANSIKRDKTYDGQHDPSLDALVDEDLFPKSFSNDHIRNSTIHQSMSKKHHLPKTSSDPSSPTSSTKFPKHSQYEPPSPKRIPPTYTTSSWRKQEGLDYQSDSNPFDYSPSELMQNDYYRKDPNERFREALQKLRADRAEQQKELSETTAKRLQYGDHIRHSTKDELLESIIKPSPWSDFIELKKGNVLSLSNEEKRRFVKKGRSYSEKIRYRNADMWHASEEARSLQQNSSRKDDIHEFESSNFTPRQRTNNGISKSVNRTPKESDLISKIKSTNKIEMKQKDARDFNQMKTNQINRTFIRTDRSYAIGLSENDYENMSDRKSEQRNKKKKVHYAKYDSVGREISGIEKPYDRLDNLDQRNTRVKLGNINNSLFTVHEERPVEDTTNKKRWVYFQKANLT</sequence>
<feature type="compositionally biased region" description="Polar residues" evidence="2">
    <location>
        <begin position="80"/>
        <end position="126"/>
    </location>
</feature>
<feature type="compositionally biased region" description="Polar residues" evidence="2">
    <location>
        <begin position="53"/>
        <end position="64"/>
    </location>
</feature>
<protein>
    <submittedName>
        <fullName evidence="3">Uncharacterized protein</fullName>
    </submittedName>
</protein>
<dbReference type="OrthoDB" id="10047272at2759"/>
<dbReference type="EMBL" id="CAJNOI010000050">
    <property type="protein sequence ID" value="CAF0944512.1"/>
    <property type="molecule type" value="Genomic_DNA"/>
</dbReference>
<dbReference type="EMBL" id="CAJNOM010000175">
    <property type="protein sequence ID" value="CAF1181245.1"/>
    <property type="molecule type" value="Genomic_DNA"/>
</dbReference>
<feature type="region of interest" description="Disordered" evidence="2">
    <location>
        <begin position="1"/>
        <end position="150"/>
    </location>
</feature>
<comment type="caution">
    <text evidence="3">The sequence shown here is derived from an EMBL/GenBank/DDBJ whole genome shotgun (WGS) entry which is preliminary data.</text>
</comment>
<feature type="compositionally biased region" description="Polar residues" evidence="2">
    <location>
        <begin position="138"/>
        <end position="150"/>
    </location>
</feature>
<keyword evidence="1" id="KW-0175">Coiled coil</keyword>
<evidence type="ECO:0000256" key="1">
    <source>
        <dbReference type="SAM" id="Coils"/>
    </source>
</evidence>
<dbReference type="Proteomes" id="UP000663877">
    <property type="component" value="Unassembled WGS sequence"/>
</dbReference>